<dbReference type="RefSeq" id="WP_092048632.1">
    <property type="nucleotide sequence ID" value="NZ_FOQD01000004.1"/>
</dbReference>
<sequence length="77" mass="8526">MIRNPAQFIASARNVEGGEPEDWDRLVFALKQLIEDLGGFALVKRRVLDTDAAYLELVASLCDVAEGLLNRKEAVHS</sequence>
<proteinExistence type="predicted"/>
<evidence type="ECO:0000313" key="2">
    <source>
        <dbReference type="Proteomes" id="UP000199518"/>
    </source>
</evidence>
<accession>A0A1I3EIN7</accession>
<protein>
    <submittedName>
        <fullName evidence="1">Uncharacterized protein</fullName>
    </submittedName>
</protein>
<evidence type="ECO:0000313" key="1">
    <source>
        <dbReference type="EMBL" id="SFH98581.1"/>
    </source>
</evidence>
<dbReference type="Proteomes" id="UP000199518">
    <property type="component" value="Unassembled WGS sequence"/>
</dbReference>
<dbReference type="OrthoDB" id="9815847at2"/>
<reference evidence="2" key="1">
    <citation type="submission" date="2016-10" db="EMBL/GenBank/DDBJ databases">
        <authorList>
            <person name="Varghese N."/>
            <person name="Submissions S."/>
        </authorList>
    </citation>
    <scope>NUCLEOTIDE SEQUENCE [LARGE SCALE GENOMIC DNA]</scope>
    <source>
        <strain evidence="2">DSM 26348</strain>
    </source>
</reference>
<name>A0A1I3EIN7_9PLAN</name>
<keyword evidence="2" id="KW-1185">Reference proteome</keyword>
<gene>
    <name evidence="1" type="ORF">SAMN05421753_104231</name>
</gene>
<dbReference type="STRING" id="1576369.SAMN05421753_104231"/>
<organism evidence="1 2">
    <name type="scientific">Planctomicrobium piriforme</name>
    <dbReference type="NCBI Taxonomy" id="1576369"/>
    <lineage>
        <taxon>Bacteria</taxon>
        <taxon>Pseudomonadati</taxon>
        <taxon>Planctomycetota</taxon>
        <taxon>Planctomycetia</taxon>
        <taxon>Planctomycetales</taxon>
        <taxon>Planctomycetaceae</taxon>
        <taxon>Planctomicrobium</taxon>
    </lineage>
</organism>
<dbReference type="AlphaFoldDB" id="A0A1I3EIN7"/>
<dbReference type="EMBL" id="FOQD01000004">
    <property type="protein sequence ID" value="SFH98581.1"/>
    <property type="molecule type" value="Genomic_DNA"/>
</dbReference>